<keyword evidence="3 8" id="KW-0732">Signal</keyword>
<keyword evidence="9" id="KW-0802">TPR repeat</keyword>
<dbReference type="InterPro" id="IPR030873">
    <property type="entry name" value="Protease_BepA"/>
</dbReference>
<feature type="active site" description="Proton donor" evidence="8">
    <location>
        <position position="206"/>
    </location>
</feature>
<gene>
    <name evidence="11" type="ORF">RM544_02510</name>
</gene>
<dbReference type="PROSITE" id="PS50005">
    <property type="entry name" value="TPR"/>
    <property type="match status" value="1"/>
</dbReference>
<feature type="binding site" evidence="8">
    <location>
        <position position="137"/>
    </location>
    <ligand>
        <name>Zn(2+)</name>
        <dbReference type="ChEBI" id="CHEBI:29105"/>
        <note>catalytic</note>
    </ligand>
</feature>
<dbReference type="InterPro" id="IPR011990">
    <property type="entry name" value="TPR-like_helical_dom_sf"/>
</dbReference>
<dbReference type="PANTHER" id="PTHR22726:SF1">
    <property type="entry name" value="METALLOENDOPEPTIDASE OMA1, MITOCHONDRIAL"/>
    <property type="match status" value="1"/>
</dbReference>
<dbReference type="Proteomes" id="UP001249020">
    <property type="component" value="Unassembled WGS sequence"/>
</dbReference>
<dbReference type="Gene3D" id="3.30.2010.10">
    <property type="entry name" value="Metalloproteases ('zincins'), catalytic domain"/>
    <property type="match status" value="1"/>
</dbReference>
<dbReference type="GO" id="GO:0042597">
    <property type="term" value="C:periplasmic space"/>
    <property type="evidence" value="ECO:0007669"/>
    <property type="project" value="UniProtKB-SubCell"/>
</dbReference>
<dbReference type="PANTHER" id="PTHR22726">
    <property type="entry name" value="METALLOENDOPEPTIDASE OMA1"/>
    <property type="match status" value="1"/>
</dbReference>
<dbReference type="InterPro" id="IPR019734">
    <property type="entry name" value="TPR_rpt"/>
</dbReference>
<evidence type="ECO:0000256" key="6">
    <source>
        <dbReference type="ARBA" id="ARBA00022833"/>
    </source>
</evidence>
<evidence type="ECO:0000256" key="3">
    <source>
        <dbReference type="ARBA" id="ARBA00022729"/>
    </source>
</evidence>
<dbReference type="GO" id="GO:0008270">
    <property type="term" value="F:zinc ion binding"/>
    <property type="evidence" value="ECO:0007669"/>
    <property type="project" value="UniProtKB-UniRule"/>
</dbReference>
<comment type="function">
    <text evidence="8">Functions as both a chaperone and a metalloprotease. Maintains the integrity of the outer membrane by promoting either the assembly or the elimination of outer membrane proteins, depending on their folding state.</text>
</comment>
<comment type="similarity">
    <text evidence="8">Belongs to the peptidase M48 family. BepA subfamily.</text>
</comment>
<keyword evidence="1 8" id="KW-0645">Protease</keyword>
<evidence type="ECO:0000256" key="9">
    <source>
        <dbReference type="PROSITE-ProRule" id="PRU00339"/>
    </source>
</evidence>
<feature type="signal peptide" evidence="8">
    <location>
        <begin position="1"/>
        <end position="24"/>
    </location>
</feature>
<keyword evidence="12" id="KW-1185">Reference proteome</keyword>
<comment type="cofactor">
    <cofactor evidence="8">
        <name>Zn(2+)</name>
        <dbReference type="ChEBI" id="CHEBI:29105"/>
    </cofactor>
    <text evidence="8">Binds 1 zinc ion per subunit.</text>
</comment>
<evidence type="ECO:0000256" key="8">
    <source>
        <dbReference type="HAMAP-Rule" id="MF_00997"/>
    </source>
</evidence>
<dbReference type="GO" id="GO:0051603">
    <property type="term" value="P:proteolysis involved in protein catabolic process"/>
    <property type="evidence" value="ECO:0007669"/>
    <property type="project" value="TreeGrafter"/>
</dbReference>
<keyword evidence="7 8" id="KW-0482">Metalloprotease</keyword>
<evidence type="ECO:0000313" key="12">
    <source>
        <dbReference type="Proteomes" id="UP001249020"/>
    </source>
</evidence>
<keyword evidence="6 8" id="KW-0862">Zinc</keyword>
<dbReference type="Pfam" id="PF13174">
    <property type="entry name" value="TPR_6"/>
    <property type="match status" value="1"/>
</dbReference>
<keyword evidence="5 8" id="KW-0378">Hydrolase</keyword>
<dbReference type="SUPFAM" id="SSF48452">
    <property type="entry name" value="TPR-like"/>
    <property type="match status" value="1"/>
</dbReference>
<organism evidence="11 12">
    <name type="scientific">Brumicola blandensis</name>
    <dbReference type="NCBI Taxonomy" id="3075611"/>
    <lineage>
        <taxon>Bacteria</taxon>
        <taxon>Pseudomonadati</taxon>
        <taxon>Pseudomonadota</taxon>
        <taxon>Gammaproteobacteria</taxon>
        <taxon>Alteromonadales</taxon>
        <taxon>Alteromonadaceae</taxon>
        <taxon>Brumicola</taxon>
    </lineage>
</organism>
<feature type="repeat" description="TPR" evidence="9">
    <location>
        <begin position="310"/>
        <end position="343"/>
    </location>
</feature>
<evidence type="ECO:0000313" key="11">
    <source>
        <dbReference type="EMBL" id="MDT0581397.1"/>
    </source>
</evidence>
<protein>
    <recommendedName>
        <fullName evidence="8">Putative beta-barrel assembly-enhancing protease</fullName>
        <ecNumber evidence="8">3.4.-.-</ecNumber>
    </recommendedName>
</protein>
<comment type="caution">
    <text evidence="11">The sequence shown here is derived from an EMBL/GenBank/DDBJ whole genome shotgun (WGS) entry which is preliminary data.</text>
</comment>
<keyword evidence="2 8" id="KW-0479">Metal-binding</keyword>
<dbReference type="EMBL" id="JAVRIE010000001">
    <property type="protein sequence ID" value="MDT0581397.1"/>
    <property type="molecule type" value="Genomic_DNA"/>
</dbReference>
<feature type="active site" evidence="8">
    <location>
        <position position="138"/>
    </location>
</feature>
<dbReference type="EC" id="3.4.-.-" evidence="8"/>
<name>A0AAW8QWJ7_9ALTE</name>
<feature type="domain" description="Peptidase M48" evidence="10">
    <location>
        <begin position="74"/>
        <end position="260"/>
    </location>
</feature>
<feature type="binding site" evidence="8">
    <location>
        <position position="141"/>
    </location>
    <ligand>
        <name>Zn(2+)</name>
        <dbReference type="ChEBI" id="CHEBI:29105"/>
        <note>catalytic</note>
    </ligand>
</feature>
<reference evidence="11 12" key="1">
    <citation type="submission" date="2023-09" db="EMBL/GenBank/DDBJ databases">
        <authorList>
            <person name="Rey-Velasco X."/>
        </authorList>
    </citation>
    <scope>NUCLEOTIDE SEQUENCE [LARGE SCALE GENOMIC DNA]</scope>
    <source>
        <strain evidence="11 12">W409</strain>
    </source>
</reference>
<evidence type="ECO:0000256" key="2">
    <source>
        <dbReference type="ARBA" id="ARBA00022723"/>
    </source>
</evidence>
<feature type="chain" id="PRO_5043064900" description="Putative beta-barrel assembly-enhancing protease" evidence="8">
    <location>
        <begin position="25"/>
        <end position="486"/>
    </location>
</feature>
<keyword evidence="4 8" id="KW-0574">Periplasm</keyword>
<dbReference type="Pfam" id="PF01435">
    <property type="entry name" value="Peptidase_M48"/>
    <property type="match status" value="1"/>
</dbReference>
<proteinExistence type="inferred from homology"/>
<dbReference type="RefSeq" id="WP_311360198.1">
    <property type="nucleotide sequence ID" value="NZ_JAVRIE010000001.1"/>
</dbReference>
<dbReference type="GO" id="GO:0004222">
    <property type="term" value="F:metalloendopeptidase activity"/>
    <property type="evidence" value="ECO:0007669"/>
    <property type="project" value="InterPro"/>
</dbReference>
<evidence type="ECO:0000256" key="4">
    <source>
        <dbReference type="ARBA" id="ARBA00022764"/>
    </source>
</evidence>
<sequence length="486" mass="54303" precursor="true">MRNITFRKLFIVLTCFSLPIIASSQSVNSDKNKLPEIGVVASDTLTIDKEVLVGNAIMRQLRGQAPIIHDPVLNEYIQDLGNKLVVQADNAKFPFTFFTLNNSTINAFAFFGGHVGIHSGLITQADSESELASVFAHEVAHVTQRHLARANQAQKRSAPLQIATLIGGILLAMADPEAGVAAISAGNAGAAQSRINYTRNMEQEADNIGIAMLARAGFDPQGAPAFFGKLAVQNRGSSKELEFLRTHPVPENRISETRARAATYGSRSVPPSLQFQLAKARVIARYEGNPQRNISYFAYQLQNQQYVIREAALYGLALSYFEAEQYASAYQILSELLANQPENLFYLDAMTDVYIQRNMPKKAIELLKPIWSFKPQNKVLALNLANAMIKDQQFAPAIQILRDILLVDPEHYLSYTLLIDAYTGTGQKREMYKASAERFSLVLAYPQAIDELNFAYNETGEDYLEKQRIKARIQQFRNRMETLERL</sequence>
<feature type="binding site" evidence="8">
    <location>
        <position position="202"/>
    </location>
    <ligand>
        <name>Zn(2+)</name>
        <dbReference type="ChEBI" id="CHEBI:29105"/>
        <note>catalytic</note>
    </ligand>
</feature>
<dbReference type="InterPro" id="IPR051156">
    <property type="entry name" value="Mito/Outer_Membr_Metalloprot"/>
</dbReference>
<evidence type="ECO:0000256" key="1">
    <source>
        <dbReference type="ARBA" id="ARBA00022670"/>
    </source>
</evidence>
<accession>A0AAW8QWJ7</accession>
<dbReference type="HAMAP" id="MF_00997">
    <property type="entry name" value="Protease_BepA"/>
    <property type="match status" value="1"/>
</dbReference>
<dbReference type="Pfam" id="PF14559">
    <property type="entry name" value="TPR_19"/>
    <property type="match status" value="1"/>
</dbReference>
<comment type="subcellular location">
    <subcellularLocation>
        <location evidence="8">Periplasm</location>
    </subcellularLocation>
</comment>
<evidence type="ECO:0000259" key="10">
    <source>
        <dbReference type="Pfam" id="PF01435"/>
    </source>
</evidence>
<dbReference type="Gene3D" id="1.25.40.10">
    <property type="entry name" value="Tetratricopeptide repeat domain"/>
    <property type="match status" value="2"/>
</dbReference>
<evidence type="ECO:0000256" key="7">
    <source>
        <dbReference type="ARBA" id="ARBA00023049"/>
    </source>
</evidence>
<dbReference type="AlphaFoldDB" id="A0AAW8QWJ7"/>
<evidence type="ECO:0000256" key="5">
    <source>
        <dbReference type="ARBA" id="ARBA00022801"/>
    </source>
</evidence>
<dbReference type="GO" id="GO:0016020">
    <property type="term" value="C:membrane"/>
    <property type="evidence" value="ECO:0007669"/>
    <property type="project" value="InterPro"/>
</dbReference>
<dbReference type="InterPro" id="IPR001915">
    <property type="entry name" value="Peptidase_M48"/>
</dbReference>